<accession>A0AAN7P3V6</accession>
<protein>
    <submittedName>
        <fullName evidence="2">Uncharacterized protein</fullName>
    </submittedName>
</protein>
<dbReference type="AlphaFoldDB" id="A0AAN7P3V6"/>
<sequence>MPTTIHKLLVHGPEIIASALLPIGQLSEEAQESSNKLIKKFRRDNSRKNSRTNCMKDVFLRLMACSDPLISNLRKLPRKKVKLLSLEALDMLIMSSASSEISDSSTENSDASSASETEKEDNSDDESWSFF</sequence>
<evidence type="ECO:0000313" key="2">
    <source>
        <dbReference type="EMBL" id="KAK4873711.1"/>
    </source>
</evidence>
<dbReference type="EMBL" id="JARPUR010000006">
    <property type="protein sequence ID" value="KAK4873711.1"/>
    <property type="molecule type" value="Genomic_DNA"/>
</dbReference>
<feature type="region of interest" description="Disordered" evidence="1">
    <location>
        <begin position="97"/>
        <end position="131"/>
    </location>
</feature>
<evidence type="ECO:0000313" key="3">
    <source>
        <dbReference type="Proteomes" id="UP001353858"/>
    </source>
</evidence>
<comment type="caution">
    <text evidence="2">The sequence shown here is derived from an EMBL/GenBank/DDBJ whole genome shotgun (WGS) entry which is preliminary data.</text>
</comment>
<proteinExistence type="predicted"/>
<keyword evidence="3" id="KW-1185">Reference proteome</keyword>
<organism evidence="2 3">
    <name type="scientific">Aquatica leii</name>
    <dbReference type="NCBI Taxonomy" id="1421715"/>
    <lineage>
        <taxon>Eukaryota</taxon>
        <taxon>Metazoa</taxon>
        <taxon>Ecdysozoa</taxon>
        <taxon>Arthropoda</taxon>
        <taxon>Hexapoda</taxon>
        <taxon>Insecta</taxon>
        <taxon>Pterygota</taxon>
        <taxon>Neoptera</taxon>
        <taxon>Endopterygota</taxon>
        <taxon>Coleoptera</taxon>
        <taxon>Polyphaga</taxon>
        <taxon>Elateriformia</taxon>
        <taxon>Elateroidea</taxon>
        <taxon>Lampyridae</taxon>
        <taxon>Luciolinae</taxon>
        <taxon>Aquatica</taxon>
    </lineage>
</organism>
<feature type="compositionally biased region" description="Low complexity" evidence="1">
    <location>
        <begin position="97"/>
        <end position="115"/>
    </location>
</feature>
<gene>
    <name evidence="2" type="ORF">RN001_013071</name>
</gene>
<evidence type="ECO:0000256" key="1">
    <source>
        <dbReference type="SAM" id="MobiDB-lite"/>
    </source>
</evidence>
<dbReference type="Proteomes" id="UP001353858">
    <property type="component" value="Unassembled WGS sequence"/>
</dbReference>
<name>A0AAN7P3V6_9COLE</name>
<feature type="compositionally biased region" description="Acidic residues" evidence="1">
    <location>
        <begin position="118"/>
        <end position="131"/>
    </location>
</feature>
<reference evidence="3" key="1">
    <citation type="submission" date="2023-01" db="EMBL/GenBank/DDBJ databases">
        <title>Key to firefly adult light organ development and bioluminescence: homeobox transcription factors regulate luciferase expression and transportation to peroxisome.</title>
        <authorList>
            <person name="Fu X."/>
        </authorList>
    </citation>
    <scope>NUCLEOTIDE SEQUENCE [LARGE SCALE GENOMIC DNA]</scope>
</reference>